<reference evidence="3 4" key="1">
    <citation type="submission" date="2019-01" db="EMBL/GenBank/DDBJ databases">
        <title>Novel species of Nocardioides.</title>
        <authorList>
            <person name="Liu Q."/>
            <person name="Xin Y.-H."/>
        </authorList>
    </citation>
    <scope>NUCLEOTIDE SEQUENCE [LARGE SCALE GENOMIC DNA]</scope>
    <source>
        <strain evidence="3 4">HLT3-15</strain>
    </source>
</reference>
<evidence type="ECO:0000313" key="3">
    <source>
        <dbReference type="EMBL" id="RYB90891.1"/>
    </source>
</evidence>
<keyword evidence="2" id="KW-0472">Membrane</keyword>
<keyword evidence="4" id="KW-1185">Reference proteome</keyword>
<feature type="transmembrane region" description="Helical" evidence="2">
    <location>
        <begin position="12"/>
        <end position="31"/>
    </location>
</feature>
<protein>
    <recommendedName>
        <fullName evidence="5">TIGR02234 family membrane protein</fullName>
    </recommendedName>
</protein>
<evidence type="ECO:0000256" key="2">
    <source>
        <dbReference type="SAM" id="Phobius"/>
    </source>
</evidence>
<gene>
    <name evidence="3" type="ORF">EUA06_11520</name>
</gene>
<name>A0A4Q2RPM8_9ACTN</name>
<sequence length="205" mass="20694">MAEPAPDRRRSSFGPVVLVGLASAGLAAVAGSKPWVSGESGGVRSDDGGAMNSILALDSVAESPLAAALSLVVLACWGVLLVTRGRFRKAIAVLALIAALGLVAATVEAFSNLPDALADALLEVSGVDTVSTSLTAWYPVALLAALASVATSLAAVRLVGSWPEMGTKYDAPTGAPGADDTATEEPPTENIDIWKALDEGRDPTA</sequence>
<keyword evidence="2" id="KW-0812">Transmembrane</keyword>
<dbReference type="Pfam" id="PF09534">
    <property type="entry name" value="Trp_oprn_chp"/>
    <property type="match status" value="1"/>
</dbReference>
<accession>A0A4Q2RPM8</accession>
<feature type="compositionally biased region" description="Basic and acidic residues" evidence="1">
    <location>
        <begin position="195"/>
        <end position="205"/>
    </location>
</feature>
<comment type="caution">
    <text evidence="3">The sequence shown here is derived from an EMBL/GenBank/DDBJ whole genome shotgun (WGS) entry which is preliminary data.</text>
</comment>
<proteinExistence type="predicted"/>
<feature type="transmembrane region" description="Helical" evidence="2">
    <location>
        <begin position="90"/>
        <end position="111"/>
    </location>
</feature>
<feature type="transmembrane region" description="Helical" evidence="2">
    <location>
        <begin position="65"/>
        <end position="83"/>
    </location>
</feature>
<feature type="transmembrane region" description="Helical" evidence="2">
    <location>
        <begin position="136"/>
        <end position="159"/>
    </location>
</feature>
<dbReference type="OrthoDB" id="3712369at2"/>
<evidence type="ECO:0000256" key="1">
    <source>
        <dbReference type="SAM" id="MobiDB-lite"/>
    </source>
</evidence>
<dbReference type="EMBL" id="SDWS01000004">
    <property type="protein sequence ID" value="RYB90891.1"/>
    <property type="molecule type" value="Genomic_DNA"/>
</dbReference>
<dbReference type="InterPro" id="IPR019051">
    <property type="entry name" value="Trp_biosyn_TM_oprn/chp"/>
</dbReference>
<dbReference type="AlphaFoldDB" id="A0A4Q2RPM8"/>
<keyword evidence="2" id="KW-1133">Transmembrane helix</keyword>
<dbReference type="Proteomes" id="UP000291838">
    <property type="component" value="Unassembled WGS sequence"/>
</dbReference>
<dbReference type="RefSeq" id="WP_129475660.1">
    <property type="nucleotide sequence ID" value="NZ_SDWS01000004.1"/>
</dbReference>
<organism evidence="3 4">
    <name type="scientific">Nocardioides glacieisoli</name>
    <dbReference type="NCBI Taxonomy" id="1168730"/>
    <lineage>
        <taxon>Bacteria</taxon>
        <taxon>Bacillati</taxon>
        <taxon>Actinomycetota</taxon>
        <taxon>Actinomycetes</taxon>
        <taxon>Propionibacteriales</taxon>
        <taxon>Nocardioidaceae</taxon>
        <taxon>Nocardioides</taxon>
    </lineage>
</organism>
<feature type="region of interest" description="Disordered" evidence="1">
    <location>
        <begin position="169"/>
        <end position="205"/>
    </location>
</feature>
<evidence type="ECO:0008006" key="5">
    <source>
        <dbReference type="Google" id="ProtNLM"/>
    </source>
</evidence>
<evidence type="ECO:0000313" key="4">
    <source>
        <dbReference type="Proteomes" id="UP000291838"/>
    </source>
</evidence>